<feature type="compositionally biased region" description="Acidic residues" evidence="1">
    <location>
        <begin position="10"/>
        <end position="23"/>
    </location>
</feature>
<gene>
    <name evidence="2" type="ORF">POTOM_051093</name>
</gene>
<evidence type="ECO:0000313" key="2">
    <source>
        <dbReference type="EMBL" id="KAG6744463.1"/>
    </source>
</evidence>
<reference evidence="2" key="1">
    <citation type="journal article" date="2020" name="bioRxiv">
        <title>Hybrid origin of Populus tomentosa Carr. identified through genome sequencing and phylogenomic analysis.</title>
        <authorList>
            <person name="An X."/>
            <person name="Gao K."/>
            <person name="Chen Z."/>
            <person name="Li J."/>
            <person name="Yang X."/>
            <person name="Yang X."/>
            <person name="Zhou J."/>
            <person name="Guo T."/>
            <person name="Zhao T."/>
            <person name="Huang S."/>
            <person name="Miao D."/>
            <person name="Khan W.U."/>
            <person name="Rao P."/>
            <person name="Ye M."/>
            <person name="Lei B."/>
            <person name="Liao W."/>
            <person name="Wang J."/>
            <person name="Ji L."/>
            <person name="Li Y."/>
            <person name="Guo B."/>
            <person name="Mustafa N.S."/>
            <person name="Li S."/>
            <person name="Yun Q."/>
            <person name="Keller S.R."/>
            <person name="Mao J."/>
            <person name="Zhang R."/>
            <person name="Strauss S.H."/>
        </authorList>
    </citation>
    <scope>NUCLEOTIDE SEQUENCE</scope>
    <source>
        <strain evidence="2">GM15</strain>
        <tissue evidence="2">Leaf</tissue>
    </source>
</reference>
<dbReference type="EMBL" id="JAAWWB010000031">
    <property type="protein sequence ID" value="KAG6744463.1"/>
    <property type="molecule type" value="Genomic_DNA"/>
</dbReference>
<keyword evidence="3" id="KW-1185">Reference proteome</keyword>
<name>A0A8X7Y1G2_POPTO</name>
<organism evidence="2 3">
    <name type="scientific">Populus tomentosa</name>
    <name type="common">Chinese white poplar</name>
    <dbReference type="NCBI Taxonomy" id="118781"/>
    <lineage>
        <taxon>Eukaryota</taxon>
        <taxon>Viridiplantae</taxon>
        <taxon>Streptophyta</taxon>
        <taxon>Embryophyta</taxon>
        <taxon>Tracheophyta</taxon>
        <taxon>Spermatophyta</taxon>
        <taxon>Magnoliopsida</taxon>
        <taxon>eudicotyledons</taxon>
        <taxon>Gunneridae</taxon>
        <taxon>Pentapetalae</taxon>
        <taxon>rosids</taxon>
        <taxon>fabids</taxon>
        <taxon>Malpighiales</taxon>
        <taxon>Salicaceae</taxon>
        <taxon>Saliceae</taxon>
        <taxon>Populus</taxon>
    </lineage>
</organism>
<feature type="region of interest" description="Disordered" evidence="1">
    <location>
        <begin position="1"/>
        <end position="24"/>
    </location>
</feature>
<dbReference type="AlphaFoldDB" id="A0A8X7Y1G2"/>
<evidence type="ECO:0000256" key="1">
    <source>
        <dbReference type="SAM" id="MobiDB-lite"/>
    </source>
</evidence>
<dbReference type="Proteomes" id="UP000886885">
    <property type="component" value="Chromosome 16A"/>
</dbReference>
<accession>A0A8X7Y1G2</accession>
<evidence type="ECO:0000313" key="3">
    <source>
        <dbReference type="Proteomes" id="UP000886885"/>
    </source>
</evidence>
<proteinExistence type="predicted"/>
<protein>
    <submittedName>
        <fullName evidence="2">Uncharacterized protein</fullName>
    </submittedName>
</protein>
<sequence>MKKEVHTDDNDSQEEAGHDDEEDGFLKTRARVEELAEDFLACLQARRVIHRTKLRNRPHVNSVVFFVPLSGRRLNVELQVLRDGILKKHLLSSVLGP</sequence>
<comment type="caution">
    <text evidence="2">The sequence shown here is derived from an EMBL/GenBank/DDBJ whole genome shotgun (WGS) entry which is preliminary data.</text>
</comment>